<evidence type="ECO:0000313" key="8">
    <source>
        <dbReference type="Proteomes" id="UP000800303"/>
    </source>
</evidence>
<sequence length="607" mass="61666">MGEMSGEAENGRRDEARDLSNGGMERDSDRGSDRPLDKMSDRKSDITSDRDSNKDSGGSLNGSSDEGSDRGVNESLSEDWKDKDALGGTDAEPDGGEHVRQLELNIDVPEADSEDPAAAAAPGGVLRFVNAKIVTPGGVIAGGTCIVANGRIVSVEDAEGRAVAAGGGDSAAVRGGMAAGAEDRGGGALERAEGRDGTASAGAEGGGRAAAVGAEGRGSGSAAGGEDEQVVDAAGGWLLPGFVDIHVHGGMGEDFMDAAKPGVLETIARFHGSHGSTSMLATTMTATRDMIDGVLEAVWAYRQHQRSGMPGTGIGGSGTDGAANSGAAPGGSSGARAGTSGTAAPGASIEGVHLEGPFISPQWPGAQNPEHISEPRTDWLEDWEARFPGLIRQLTLAPEREGALETIAWLRANGITAALGHTDAGYEEVLAAVGAGLNHAVHTFNAMTPLHHRKPGAAGAVLGTDSITAEIIADGIHVHPGAVQLLAKVKNDGNLVLVTDAMSAAGLGDGDYFLGDLPVKVEGGVALTQGGALAGSRLTMDEGFRFLVRQAQLSVERASHAASAAPARQAGIYDKTGSIEPGKRADLVLMDEELELRGVWAAGRKIG</sequence>
<evidence type="ECO:0000313" key="7">
    <source>
        <dbReference type="EMBL" id="NGZ76896.1"/>
    </source>
</evidence>
<comment type="caution">
    <text evidence="7">The sequence shown here is derived from an EMBL/GenBank/DDBJ whole genome shotgun (WGS) entry which is preliminary data.</text>
</comment>
<dbReference type="SUPFAM" id="SSF51338">
    <property type="entry name" value="Composite domain of metallo-dependent hydrolases"/>
    <property type="match status" value="1"/>
</dbReference>
<accession>A0ABX0F7G1</accession>
<feature type="domain" description="Amidohydrolase-related" evidence="6">
    <location>
        <begin position="238"/>
        <end position="592"/>
    </location>
</feature>
<dbReference type="InterPro" id="IPR032466">
    <property type="entry name" value="Metal_Hydrolase"/>
</dbReference>
<comment type="similarity">
    <text evidence="1">Belongs to the metallo-dependent hydrolases superfamily. NagA family.</text>
</comment>
<dbReference type="InterPro" id="IPR011059">
    <property type="entry name" value="Metal-dep_hydrolase_composite"/>
</dbReference>
<feature type="compositionally biased region" description="Basic and acidic residues" evidence="5">
    <location>
        <begin position="67"/>
        <end position="85"/>
    </location>
</feature>
<feature type="compositionally biased region" description="Gly residues" evidence="5">
    <location>
        <begin position="310"/>
        <end position="319"/>
    </location>
</feature>
<dbReference type="NCBIfam" id="TIGR00221">
    <property type="entry name" value="nagA"/>
    <property type="match status" value="1"/>
</dbReference>
<proteinExistence type="inferred from homology"/>
<keyword evidence="4" id="KW-0119">Carbohydrate metabolism</keyword>
<feature type="region of interest" description="Disordered" evidence="5">
    <location>
        <begin position="166"/>
        <end position="226"/>
    </location>
</feature>
<keyword evidence="3 7" id="KW-0378">Hydrolase</keyword>
<dbReference type="GO" id="GO:0008448">
    <property type="term" value="F:N-acetylglucosamine-6-phosphate deacetylase activity"/>
    <property type="evidence" value="ECO:0007669"/>
    <property type="project" value="UniProtKB-EC"/>
</dbReference>
<evidence type="ECO:0000256" key="2">
    <source>
        <dbReference type="ARBA" id="ARBA00022723"/>
    </source>
</evidence>
<evidence type="ECO:0000259" key="6">
    <source>
        <dbReference type="Pfam" id="PF01979"/>
    </source>
</evidence>
<organism evidence="7 8">
    <name type="scientific">Saccharibacillus alkalitolerans</name>
    <dbReference type="NCBI Taxonomy" id="2705290"/>
    <lineage>
        <taxon>Bacteria</taxon>
        <taxon>Bacillati</taxon>
        <taxon>Bacillota</taxon>
        <taxon>Bacilli</taxon>
        <taxon>Bacillales</taxon>
        <taxon>Paenibacillaceae</taxon>
        <taxon>Saccharibacillus</taxon>
    </lineage>
</organism>
<dbReference type="SUPFAM" id="SSF51556">
    <property type="entry name" value="Metallo-dependent hydrolases"/>
    <property type="match status" value="2"/>
</dbReference>
<keyword evidence="2" id="KW-0479">Metal-binding</keyword>
<protein>
    <submittedName>
        <fullName evidence="7">N-acetylglucosamine-6-phosphate deacetylase</fullName>
        <ecNumber evidence="7">3.5.1.25</ecNumber>
    </submittedName>
</protein>
<dbReference type="CDD" id="cd00854">
    <property type="entry name" value="NagA"/>
    <property type="match status" value="1"/>
</dbReference>
<evidence type="ECO:0000256" key="4">
    <source>
        <dbReference type="ARBA" id="ARBA00023277"/>
    </source>
</evidence>
<keyword evidence="8" id="KW-1185">Reference proteome</keyword>
<dbReference type="EC" id="3.5.1.25" evidence="7"/>
<dbReference type="Pfam" id="PF01979">
    <property type="entry name" value="Amidohydro_1"/>
    <property type="match status" value="1"/>
</dbReference>
<dbReference type="EMBL" id="JAAFGS010000006">
    <property type="protein sequence ID" value="NGZ76896.1"/>
    <property type="molecule type" value="Genomic_DNA"/>
</dbReference>
<dbReference type="Gene3D" id="3.20.20.140">
    <property type="entry name" value="Metal-dependent hydrolases"/>
    <property type="match status" value="1"/>
</dbReference>
<dbReference type="PANTHER" id="PTHR11113:SF14">
    <property type="entry name" value="N-ACETYLGLUCOSAMINE-6-PHOSPHATE DEACETYLASE"/>
    <property type="match status" value="1"/>
</dbReference>
<feature type="compositionally biased region" description="Polar residues" evidence="5">
    <location>
        <begin position="55"/>
        <end position="65"/>
    </location>
</feature>
<dbReference type="InterPro" id="IPR006680">
    <property type="entry name" value="Amidohydro-rel"/>
</dbReference>
<feature type="compositionally biased region" description="Low complexity" evidence="5">
    <location>
        <begin position="170"/>
        <end position="180"/>
    </location>
</feature>
<name>A0ABX0F7G1_9BACL</name>
<feature type="compositionally biased region" description="Basic and acidic residues" evidence="5">
    <location>
        <begin position="181"/>
        <end position="196"/>
    </location>
</feature>
<dbReference type="InterPro" id="IPR003764">
    <property type="entry name" value="GlcNAc_6-P_deAcase"/>
</dbReference>
<evidence type="ECO:0000256" key="3">
    <source>
        <dbReference type="ARBA" id="ARBA00022801"/>
    </source>
</evidence>
<feature type="region of interest" description="Disordered" evidence="5">
    <location>
        <begin position="309"/>
        <end position="348"/>
    </location>
</feature>
<feature type="compositionally biased region" description="Low complexity" evidence="5">
    <location>
        <begin position="334"/>
        <end position="348"/>
    </location>
</feature>
<gene>
    <name evidence="7" type="primary">nagA</name>
    <name evidence="7" type="ORF">GYN08_16435</name>
</gene>
<feature type="compositionally biased region" description="Basic and acidic residues" evidence="5">
    <location>
        <begin position="9"/>
        <end position="54"/>
    </location>
</feature>
<dbReference type="PANTHER" id="PTHR11113">
    <property type="entry name" value="N-ACETYLGLUCOSAMINE-6-PHOSPHATE DEACETYLASE"/>
    <property type="match status" value="1"/>
</dbReference>
<evidence type="ECO:0000256" key="1">
    <source>
        <dbReference type="ARBA" id="ARBA00010716"/>
    </source>
</evidence>
<evidence type="ECO:0000256" key="5">
    <source>
        <dbReference type="SAM" id="MobiDB-lite"/>
    </source>
</evidence>
<feature type="region of interest" description="Disordered" evidence="5">
    <location>
        <begin position="1"/>
        <end position="98"/>
    </location>
</feature>
<dbReference type="Proteomes" id="UP000800303">
    <property type="component" value="Unassembled WGS sequence"/>
</dbReference>
<reference evidence="7 8" key="1">
    <citation type="submission" date="2020-01" db="EMBL/GenBank/DDBJ databases">
        <title>Polyphasic characterisation and genomic insights into a novel alkali tolerant bacterium VR-M41.</title>
        <authorList>
            <person name="Vemuluri V.R."/>
        </authorList>
    </citation>
    <scope>NUCLEOTIDE SEQUENCE [LARGE SCALE GENOMIC DNA]</scope>
    <source>
        <strain evidence="7 8">VR-M41</strain>
    </source>
</reference>